<evidence type="ECO:0000256" key="1">
    <source>
        <dbReference type="ARBA" id="ARBA00004123"/>
    </source>
</evidence>
<evidence type="ECO:0000256" key="5">
    <source>
        <dbReference type="ARBA" id="ARBA00023242"/>
    </source>
</evidence>
<dbReference type="Pfam" id="PF03754">
    <property type="entry name" value="At2g31720-like"/>
    <property type="match status" value="1"/>
</dbReference>
<keyword evidence="2" id="KW-0805">Transcription regulation</keyword>
<feature type="compositionally biased region" description="Acidic residues" evidence="6">
    <location>
        <begin position="9"/>
        <end position="27"/>
    </location>
</feature>
<feature type="domain" description="TF-B3" evidence="7">
    <location>
        <begin position="382"/>
        <end position="491"/>
    </location>
</feature>
<evidence type="ECO:0000313" key="9">
    <source>
        <dbReference type="Proteomes" id="UP000554482"/>
    </source>
</evidence>
<dbReference type="InterPro" id="IPR005508">
    <property type="entry name" value="At2g31720-like"/>
</dbReference>
<keyword evidence="5" id="KW-0539">Nucleus</keyword>
<dbReference type="CDD" id="cd10017">
    <property type="entry name" value="B3_DNA"/>
    <property type="match status" value="1"/>
</dbReference>
<dbReference type="PANTHER" id="PTHR31541:SF60">
    <property type="entry name" value="TF-B3 DOMAIN-CONTAINING PROTEIN"/>
    <property type="match status" value="1"/>
</dbReference>
<dbReference type="InterPro" id="IPR003340">
    <property type="entry name" value="B3_DNA-bd"/>
</dbReference>
<evidence type="ECO:0000256" key="2">
    <source>
        <dbReference type="ARBA" id="ARBA00023015"/>
    </source>
</evidence>
<evidence type="ECO:0000313" key="8">
    <source>
        <dbReference type="EMBL" id="KAF5197735.1"/>
    </source>
</evidence>
<dbReference type="SUPFAM" id="SSF101936">
    <property type="entry name" value="DNA-binding pseudobarrel domain"/>
    <property type="match status" value="2"/>
</dbReference>
<dbReference type="Gene3D" id="2.40.330.10">
    <property type="entry name" value="DNA-binding pseudobarrel domain"/>
    <property type="match status" value="2"/>
</dbReference>
<dbReference type="AlphaFoldDB" id="A0A7J6WMQ7"/>
<comment type="subcellular location">
    <subcellularLocation>
        <location evidence="1">Nucleus</location>
    </subcellularLocation>
</comment>
<organism evidence="8 9">
    <name type="scientific">Thalictrum thalictroides</name>
    <name type="common">Rue-anemone</name>
    <name type="synonym">Anemone thalictroides</name>
    <dbReference type="NCBI Taxonomy" id="46969"/>
    <lineage>
        <taxon>Eukaryota</taxon>
        <taxon>Viridiplantae</taxon>
        <taxon>Streptophyta</taxon>
        <taxon>Embryophyta</taxon>
        <taxon>Tracheophyta</taxon>
        <taxon>Spermatophyta</taxon>
        <taxon>Magnoliopsida</taxon>
        <taxon>Ranunculales</taxon>
        <taxon>Ranunculaceae</taxon>
        <taxon>Thalictroideae</taxon>
        <taxon>Thalictrum</taxon>
    </lineage>
</organism>
<comment type="caution">
    <text evidence="8">The sequence shown here is derived from an EMBL/GenBank/DDBJ whole genome shotgun (WGS) entry which is preliminary data.</text>
</comment>
<reference evidence="8 9" key="1">
    <citation type="submission" date="2020-06" db="EMBL/GenBank/DDBJ databases">
        <title>Transcriptomic and genomic resources for Thalictrum thalictroides and T. hernandezii: Facilitating candidate gene discovery in an emerging model plant lineage.</title>
        <authorList>
            <person name="Arias T."/>
            <person name="Riano-Pachon D.M."/>
            <person name="Di Stilio V.S."/>
        </authorList>
    </citation>
    <scope>NUCLEOTIDE SEQUENCE [LARGE SCALE GENOMIC DNA]</scope>
    <source>
        <strain evidence="9">cv. WT478/WT964</strain>
        <tissue evidence="8">Leaves</tissue>
    </source>
</reference>
<dbReference type="InterPro" id="IPR015300">
    <property type="entry name" value="DNA-bd_pseudobarrel_sf"/>
</dbReference>
<keyword evidence="3" id="KW-0238">DNA-binding</keyword>
<keyword evidence="9" id="KW-1185">Reference proteome</keyword>
<dbReference type="GO" id="GO:0003677">
    <property type="term" value="F:DNA binding"/>
    <property type="evidence" value="ECO:0007669"/>
    <property type="project" value="UniProtKB-KW"/>
</dbReference>
<feature type="compositionally biased region" description="Basic and acidic residues" evidence="6">
    <location>
        <begin position="315"/>
        <end position="324"/>
    </location>
</feature>
<feature type="region of interest" description="Disordered" evidence="6">
    <location>
        <begin position="287"/>
        <end position="325"/>
    </location>
</feature>
<dbReference type="EMBL" id="JABWDY010014306">
    <property type="protein sequence ID" value="KAF5197735.1"/>
    <property type="molecule type" value="Genomic_DNA"/>
</dbReference>
<evidence type="ECO:0000259" key="7">
    <source>
        <dbReference type="PROSITE" id="PS50863"/>
    </source>
</evidence>
<proteinExistence type="predicted"/>
<dbReference type="OrthoDB" id="1090008at2759"/>
<dbReference type="PANTHER" id="PTHR31541">
    <property type="entry name" value="B3 DOMAIN PLANT PROTEIN-RELATED"/>
    <property type="match status" value="1"/>
</dbReference>
<dbReference type="PROSITE" id="PS50863">
    <property type="entry name" value="B3"/>
    <property type="match status" value="1"/>
</dbReference>
<protein>
    <recommendedName>
        <fullName evidence="7">TF-B3 domain-containing protein</fullName>
    </recommendedName>
</protein>
<keyword evidence="4" id="KW-0804">Transcription</keyword>
<evidence type="ECO:0000256" key="6">
    <source>
        <dbReference type="SAM" id="MobiDB-lite"/>
    </source>
</evidence>
<evidence type="ECO:0000256" key="3">
    <source>
        <dbReference type="ARBA" id="ARBA00023125"/>
    </source>
</evidence>
<dbReference type="Proteomes" id="UP000554482">
    <property type="component" value="Unassembled WGS sequence"/>
</dbReference>
<evidence type="ECO:0000256" key="4">
    <source>
        <dbReference type="ARBA" id="ARBA00023163"/>
    </source>
</evidence>
<feature type="region of interest" description="Disordered" evidence="6">
    <location>
        <begin position="494"/>
        <end position="525"/>
    </location>
</feature>
<sequence length="525" mass="61256">MPSSSSPALEEEEEEESMLQLLEEDVDDKFKQIPDSPSMPRQPLENLDKEFQQVPNSPELSFSIWLEDDHEIISTSQSQSPQEMNDFEFRLQSRSRSSQVNDGDTTVSLLRESMENTTTSNTCTTDHDNVNANNMNNIKKWKEKERADEMPEHLRSLIFGDEVVGKDLRWINTKHMYKRDIYYQNCLYLPNKELEEVLTEEEKEVTHTADKDGIEVHVFDSKMVVRKMKIKWWTSCKRYVLYGLCWKRFARHNKVEEGDTAEIWSFRSQFVDTLCLVINIRKAEKNKKKDQDSKAKGGGASTSETAAITDKKHKGTLEKDDKKKQNIIMEEEEKVNANMKQKITNNNKKKKEKEIADDDEPIMPEQLTSVIFGNIDLRWISTKHINASDIRNDQNHLYLPNNEIEQVLTEEEEEVTHTEDKDGIEVLVFDSSNKCGWMMKLKWWTCCQRYVLNSHWKNFATDNKVEGGDTAEIWSFRNNSDMLCLTINFRKAEKNKKKDQHPKGDGASTSGTVRRRDRNARGRWC</sequence>
<dbReference type="GO" id="GO:0005634">
    <property type="term" value="C:nucleus"/>
    <property type="evidence" value="ECO:0007669"/>
    <property type="project" value="UniProtKB-SubCell"/>
</dbReference>
<accession>A0A7J6WMQ7</accession>
<feature type="region of interest" description="Disordered" evidence="6">
    <location>
        <begin position="1"/>
        <end position="43"/>
    </location>
</feature>
<name>A0A7J6WMQ7_THATH</name>
<gene>
    <name evidence="8" type="ORF">FRX31_012681</name>
</gene>